<dbReference type="Proteomes" id="UP001500973">
    <property type="component" value="Unassembled WGS sequence"/>
</dbReference>
<dbReference type="EMBL" id="BAAAIZ010000041">
    <property type="protein sequence ID" value="GAA1425238.1"/>
    <property type="molecule type" value="Genomic_DNA"/>
</dbReference>
<feature type="region of interest" description="Disordered" evidence="1">
    <location>
        <begin position="1"/>
        <end position="44"/>
    </location>
</feature>
<sequence>MAGSGPYLHKRGWRQGVAAAPRDEAPQAAARPLAKDDEGEPVRV</sequence>
<evidence type="ECO:0000313" key="3">
    <source>
        <dbReference type="Proteomes" id="UP001500973"/>
    </source>
</evidence>
<protein>
    <submittedName>
        <fullName evidence="2">Uncharacterized protein</fullName>
    </submittedName>
</protein>
<name>A0ABN1YY71_9ACTN</name>
<keyword evidence="3" id="KW-1185">Reference proteome</keyword>
<organism evidence="2 3">
    <name type="scientific">Streptomyces thermospinosisporus</name>
    <dbReference type="NCBI Taxonomy" id="161482"/>
    <lineage>
        <taxon>Bacteria</taxon>
        <taxon>Bacillati</taxon>
        <taxon>Actinomycetota</taxon>
        <taxon>Actinomycetes</taxon>
        <taxon>Kitasatosporales</taxon>
        <taxon>Streptomycetaceae</taxon>
        <taxon>Streptomyces</taxon>
    </lineage>
</organism>
<evidence type="ECO:0000256" key="1">
    <source>
        <dbReference type="SAM" id="MobiDB-lite"/>
    </source>
</evidence>
<comment type="caution">
    <text evidence="2">The sequence shown here is derived from an EMBL/GenBank/DDBJ whole genome shotgun (WGS) entry which is preliminary data.</text>
</comment>
<evidence type="ECO:0000313" key="2">
    <source>
        <dbReference type="EMBL" id="GAA1425238.1"/>
    </source>
</evidence>
<gene>
    <name evidence="2" type="ORF">GCM10009601_31730</name>
</gene>
<accession>A0ABN1YY71</accession>
<feature type="compositionally biased region" description="Basic and acidic residues" evidence="1">
    <location>
        <begin position="33"/>
        <end position="44"/>
    </location>
</feature>
<reference evidence="2 3" key="1">
    <citation type="journal article" date="2019" name="Int. J. Syst. Evol. Microbiol.">
        <title>The Global Catalogue of Microorganisms (GCM) 10K type strain sequencing project: providing services to taxonomists for standard genome sequencing and annotation.</title>
        <authorList>
            <consortium name="The Broad Institute Genomics Platform"/>
            <consortium name="The Broad Institute Genome Sequencing Center for Infectious Disease"/>
            <person name="Wu L."/>
            <person name="Ma J."/>
        </authorList>
    </citation>
    <scope>NUCLEOTIDE SEQUENCE [LARGE SCALE GENOMIC DNA]</scope>
    <source>
        <strain evidence="2 3">JCM 11756</strain>
    </source>
</reference>
<proteinExistence type="predicted"/>